<feature type="region of interest" description="Disordered" evidence="2">
    <location>
        <begin position="331"/>
        <end position="352"/>
    </location>
</feature>
<dbReference type="Proteomes" id="UP000467700">
    <property type="component" value="Unassembled WGS sequence"/>
</dbReference>
<feature type="compositionally biased region" description="Polar residues" evidence="2">
    <location>
        <begin position="56"/>
        <end position="73"/>
    </location>
</feature>
<dbReference type="SUPFAM" id="SSF51556">
    <property type="entry name" value="Metallo-dependent hydrolases"/>
    <property type="match status" value="1"/>
</dbReference>
<sequence>MTRTASCRHLTRVSACHQPRPHFVPTRQPYITFSNISFFPNFPSFHRCCSRKMSQNASSSSTPLCNNNINSNGGKAKKPTRRGPRGRSQRTSSECDLVLPSPLSTFPIIDTHTHVEATFEHYRRHFKDRDGEKRKYGNVYEFVKGLYEGRNVEAVVDVWCDAPVKKVWREYADAGVDGKWGGMGYWFAMGVHPHDAKKYNDRVETDILEAMAHPRCVAWGEIGLDYHYDHSPRLIQQAVFKRQLRQAVRLKKPIVIHTREADDDCERILKAEVPKDTPIHVHCFSDTPEFAARLLEHFPNLYIGITGVITYGTNANTAAVIQNMVTAAPQSPNVDLSNSDASTASPSPSPTPSLRILLETDAPFMTPSNIYAEPALRGKKLPISHSAMIPWTAKFVAEVANEALGRRKEDGGELKEAEVVWSADEVMRASRENARKVYDDEL</sequence>
<feature type="compositionally biased region" description="Basic residues" evidence="2">
    <location>
        <begin position="75"/>
        <end position="88"/>
    </location>
</feature>
<feature type="region of interest" description="Disordered" evidence="2">
    <location>
        <begin position="56"/>
        <end position="94"/>
    </location>
</feature>
<keyword evidence="4" id="KW-1185">Reference proteome</keyword>
<proteinExistence type="predicted"/>
<protein>
    <submittedName>
        <fullName evidence="3">Uncharacterized protein</fullName>
    </submittedName>
</protein>
<evidence type="ECO:0000313" key="3">
    <source>
        <dbReference type="EMBL" id="CAA7265634.1"/>
    </source>
</evidence>
<evidence type="ECO:0000313" key="4">
    <source>
        <dbReference type="Proteomes" id="UP000467700"/>
    </source>
</evidence>
<dbReference type="PROSITE" id="PS01090">
    <property type="entry name" value="TATD_2"/>
    <property type="match status" value="1"/>
</dbReference>
<dbReference type="PANTHER" id="PTHR46363:SF1">
    <property type="entry name" value="DEOXYRIBONUCLEASE TATDN2-RELATED"/>
    <property type="match status" value="1"/>
</dbReference>
<dbReference type="PANTHER" id="PTHR46363">
    <property type="entry name" value="DEOXYRIBONUCLEASE TATDN2-RELATED"/>
    <property type="match status" value="1"/>
</dbReference>
<evidence type="ECO:0000256" key="2">
    <source>
        <dbReference type="SAM" id="MobiDB-lite"/>
    </source>
</evidence>
<name>A0A8S0VWX1_CYCAE</name>
<feature type="compositionally biased region" description="Polar residues" evidence="2">
    <location>
        <begin position="331"/>
        <end position="340"/>
    </location>
</feature>
<dbReference type="InterPro" id="IPR001130">
    <property type="entry name" value="TatD-like"/>
</dbReference>
<dbReference type="GO" id="GO:0016788">
    <property type="term" value="F:hydrolase activity, acting on ester bonds"/>
    <property type="evidence" value="ECO:0007669"/>
    <property type="project" value="InterPro"/>
</dbReference>
<evidence type="ECO:0000256" key="1">
    <source>
        <dbReference type="ARBA" id="ARBA00022801"/>
    </source>
</evidence>
<dbReference type="InterPro" id="IPR032466">
    <property type="entry name" value="Metal_Hydrolase"/>
</dbReference>
<comment type="caution">
    <text evidence="3">The sequence shown here is derived from an EMBL/GenBank/DDBJ whole genome shotgun (WGS) entry which is preliminary data.</text>
</comment>
<organism evidence="3 4">
    <name type="scientific">Cyclocybe aegerita</name>
    <name type="common">Black poplar mushroom</name>
    <name type="synonym">Agrocybe aegerita</name>
    <dbReference type="NCBI Taxonomy" id="1973307"/>
    <lineage>
        <taxon>Eukaryota</taxon>
        <taxon>Fungi</taxon>
        <taxon>Dikarya</taxon>
        <taxon>Basidiomycota</taxon>
        <taxon>Agaricomycotina</taxon>
        <taxon>Agaricomycetes</taxon>
        <taxon>Agaricomycetidae</taxon>
        <taxon>Agaricales</taxon>
        <taxon>Agaricineae</taxon>
        <taxon>Bolbitiaceae</taxon>
        <taxon>Cyclocybe</taxon>
    </lineage>
</organism>
<accession>A0A8S0VWX1</accession>
<dbReference type="Pfam" id="PF01026">
    <property type="entry name" value="TatD_DNase"/>
    <property type="match status" value="1"/>
</dbReference>
<dbReference type="AlphaFoldDB" id="A0A8S0VWX1"/>
<reference evidence="3 4" key="1">
    <citation type="submission" date="2020-01" db="EMBL/GenBank/DDBJ databases">
        <authorList>
            <person name="Gupta K D."/>
        </authorList>
    </citation>
    <scope>NUCLEOTIDE SEQUENCE [LARGE SCALE GENOMIC DNA]</scope>
</reference>
<dbReference type="EMBL" id="CACVBS010000050">
    <property type="protein sequence ID" value="CAA7265634.1"/>
    <property type="molecule type" value="Genomic_DNA"/>
</dbReference>
<dbReference type="OrthoDB" id="6079689at2759"/>
<gene>
    <name evidence="3" type="ORF">AAE3_LOCUS7919</name>
</gene>
<dbReference type="Gene3D" id="3.20.20.140">
    <property type="entry name" value="Metal-dependent hydrolases"/>
    <property type="match status" value="1"/>
</dbReference>
<keyword evidence="1" id="KW-0378">Hydrolase</keyword>
<dbReference type="CDD" id="cd01310">
    <property type="entry name" value="TatD_DNAse"/>
    <property type="match status" value="1"/>
</dbReference>
<dbReference type="InterPro" id="IPR018228">
    <property type="entry name" value="DNase_TatD-rel_CS"/>
</dbReference>